<dbReference type="AlphaFoldDB" id="A0ABD4T7Z8"/>
<reference evidence="2 3" key="1">
    <citation type="journal article" date="2015" name="Genome Announc.">
        <title>Draft Genome Sequence of Filamentous Marine Cyanobacterium Lyngbya confervoides Strain BDU141951.</title>
        <authorList>
            <person name="Chandrababunaidu M.M."/>
            <person name="Sen D."/>
            <person name="Tripathy S."/>
        </authorList>
    </citation>
    <scope>NUCLEOTIDE SEQUENCE [LARGE SCALE GENOMIC DNA]</scope>
    <source>
        <strain evidence="2 3">BDU141951</strain>
    </source>
</reference>
<accession>A0ABD4T7Z8</accession>
<protein>
    <submittedName>
        <fullName evidence="2">Uma2 family endonuclease</fullName>
    </submittedName>
</protein>
<dbReference type="PANTHER" id="PTHR47152">
    <property type="entry name" value="SLR2084 PROTEIN-RELATED"/>
    <property type="match status" value="1"/>
</dbReference>
<feature type="domain" description="Putative restriction endonuclease" evidence="1">
    <location>
        <begin position="27"/>
        <end position="185"/>
    </location>
</feature>
<organism evidence="2 3">
    <name type="scientific">Lyngbya confervoides BDU141951</name>
    <dbReference type="NCBI Taxonomy" id="1574623"/>
    <lineage>
        <taxon>Bacteria</taxon>
        <taxon>Bacillati</taxon>
        <taxon>Cyanobacteriota</taxon>
        <taxon>Cyanophyceae</taxon>
        <taxon>Oscillatoriophycideae</taxon>
        <taxon>Oscillatoriales</taxon>
        <taxon>Microcoleaceae</taxon>
        <taxon>Lyngbya</taxon>
    </lineage>
</organism>
<dbReference type="Pfam" id="PF05685">
    <property type="entry name" value="Uma2"/>
    <property type="match status" value="1"/>
</dbReference>
<proteinExistence type="predicted"/>
<evidence type="ECO:0000313" key="3">
    <source>
        <dbReference type="Proteomes" id="UP000031561"/>
    </source>
</evidence>
<name>A0ABD4T7Z8_9CYAN</name>
<dbReference type="RefSeq" id="WP_166276666.1">
    <property type="nucleotide sequence ID" value="NZ_JTHE03000103.1"/>
</dbReference>
<comment type="caution">
    <text evidence="2">The sequence shown here is derived from an EMBL/GenBank/DDBJ whole genome shotgun (WGS) entry which is preliminary data.</text>
</comment>
<keyword evidence="2" id="KW-0255">Endonuclease</keyword>
<dbReference type="InterPro" id="IPR012296">
    <property type="entry name" value="Nuclease_put_TT1808"/>
</dbReference>
<dbReference type="InterPro" id="IPR008538">
    <property type="entry name" value="Uma2"/>
</dbReference>
<keyword evidence="2" id="KW-0540">Nuclease</keyword>
<evidence type="ECO:0000313" key="2">
    <source>
        <dbReference type="EMBL" id="MCM1984644.1"/>
    </source>
</evidence>
<dbReference type="SUPFAM" id="SSF52980">
    <property type="entry name" value="Restriction endonuclease-like"/>
    <property type="match status" value="1"/>
</dbReference>
<keyword evidence="3" id="KW-1185">Reference proteome</keyword>
<dbReference type="InterPro" id="IPR011335">
    <property type="entry name" value="Restrct_endonuc-II-like"/>
</dbReference>
<gene>
    <name evidence="2" type="ORF">QQ91_0017615</name>
</gene>
<dbReference type="EMBL" id="JTHE03000103">
    <property type="protein sequence ID" value="MCM1984644.1"/>
    <property type="molecule type" value="Genomic_DNA"/>
</dbReference>
<dbReference type="Proteomes" id="UP000031561">
    <property type="component" value="Unassembled WGS sequence"/>
</dbReference>
<keyword evidence="2" id="KW-0378">Hydrolase</keyword>
<dbReference type="Gene3D" id="3.90.1570.10">
    <property type="entry name" value="tt1808, chain A"/>
    <property type="match status" value="1"/>
</dbReference>
<evidence type="ECO:0000259" key="1">
    <source>
        <dbReference type="Pfam" id="PF05685"/>
    </source>
</evidence>
<dbReference type="CDD" id="cd06260">
    <property type="entry name" value="DUF820-like"/>
    <property type="match status" value="1"/>
</dbReference>
<dbReference type="GO" id="GO:0004519">
    <property type="term" value="F:endonuclease activity"/>
    <property type="evidence" value="ECO:0007669"/>
    <property type="project" value="UniProtKB-KW"/>
</dbReference>
<sequence length="222" mass="24066">MAITLATPIDEIELAPGSAIRLKDVSWERYLLLLEELGESRATRLMFCDGVVEIRMPGQLHEAINRVLAAIIATLAEVLDLEFNNLGSARLNRTDLAKGIEPDSCFYIQQAQAGQGMVMETDLPPDLAVEVDIASGSAQKLAIYAAMGVSEIWLYRQGQLSIQVLQAEGGYGEAEQSVAFPVVSVALLNEWLELRKTGTDLTVIRAVRSALTPNPSPEGEGL</sequence>